<evidence type="ECO:0000256" key="1">
    <source>
        <dbReference type="SAM" id="MobiDB-lite"/>
    </source>
</evidence>
<evidence type="ECO:0000313" key="3">
    <source>
        <dbReference type="EMBL" id="WNG47946.1"/>
    </source>
</evidence>
<dbReference type="EMBL" id="CP043494">
    <property type="protein sequence ID" value="WNG47946.1"/>
    <property type="molecule type" value="Genomic_DNA"/>
</dbReference>
<dbReference type="Proteomes" id="UP001611383">
    <property type="component" value="Chromosome"/>
</dbReference>
<dbReference type="RefSeq" id="WP_395804854.1">
    <property type="nucleotide sequence ID" value="NZ_CP043494.1"/>
</dbReference>
<gene>
    <name evidence="3" type="ORF">F0U60_30250</name>
</gene>
<sequence length="531" mass="56628">MKASGRWMCRWGGAALALALMLTSQVALAERVAVSTLEGDKSYRLRAQVTAALRKTRKVQVAPPAAWGMAAGKLGLKGPAMVGPEAMSRLAPKLKVDAVLTGSVTRDAFNARLIAKDGRELWSERYPLKKGLLPPQEAKKLALAVAGALKAAKQAPPESPPEPKVAEPKAAQPAPELPVVARVEPQKEEPKPAPVAEEPLARAPRASEAKLAARWVALDDESHTYTPEFAGSGGGFPLAEDAQASKAEEAPERGQFPSRARVLLGAAVAWRKYCARPGVASCAQYDALPEDQQVGDIADFTSNAPYAGLAVEAEVFPLSHWPSLVRGVGLTLGYQRSFARTTVTVSTPVGPTPERVVYATDTAYEAMLAYRYFFDLGKQGTPQWGYAGLRLGARGREFDVDEAVESPLPVTHRFYPAVALDASVPLMGSVRIVGSGQFFLLPTPGQSIGGNEDGSLISEVRDYGTSVSTLGWAAELGVVGDIWGPFGYSARFRLEHYVDRFEGQGTRRGWTAGGVAQDTFSSILAGVTASW</sequence>
<evidence type="ECO:0000313" key="4">
    <source>
        <dbReference type="Proteomes" id="UP001611383"/>
    </source>
</evidence>
<organism evidence="3 4">
    <name type="scientific">Archangium minus</name>
    <dbReference type="NCBI Taxonomy" id="83450"/>
    <lineage>
        <taxon>Bacteria</taxon>
        <taxon>Pseudomonadati</taxon>
        <taxon>Myxococcota</taxon>
        <taxon>Myxococcia</taxon>
        <taxon>Myxococcales</taxon>
        <taxon>Cystobacterineae</taxon>
        <taxon>Archangiaceae</taxon>
        <taxon>Archangium</taxon>
    </lineage>
</organism>
<evidence type="ECO:0008006" key="5">
    <source>
        <dbReference type="Google" id="ProtNLM"/>
    </source>
</evidence>
<keyword evidence="2" id="KW-0732">Signal</keyword>
<keyword evidence="4" id="KW-1185">Reference proteome</keyword>
<feature type="chain" id="PRO_5046290668" description="Outer membrane protein beta-barrel domain-containing protein" evidence="2">
    <location>
        <begin position="30"/>
        <end position="531"/>
    </location>
</feature>
<feature type="compositionally biased region" description="Low complexity" evidence="1">
    <location>
        <begin position="168"/>
        <end position="178"/>
    </location>
</feature>
<accession>A0ABY9WXQ8</accession>
<proteinExistence type="predicted"/>
<name>A0ABY9WXQ8_9BACT</name>
<feature type="region of interest" description="Disordered" evidence="1">
    <location>
        <begin position="152"/>
        <end position="204"/>
    </location>
</feature>
<protein>
    <recommendedName>
        <fullName evidence="5">Outer membrane protein beta-barrel domain-containing protein</fullName>
    </recommendedName>
</protein>
<reference evidence="3 4" key="1">
    <citation type="submission" date="2019-08" db="EMBL/GenBank/DDBJ databases">
        <title>Archangium and Cystobacter genomes.</title>
        <authorList>
            <person name="Chen I.-C.K."/>
            <person name="Wielgoss S."/>
        </authorList>
    </citation>
    <scope>NUCLEOTIDE SEQUENCE [LARGE SCALE GENOMIC DNA]</scope>
    <source>
        <strain evidence="3 4">Cbm 6</strain>
    </source>
</reference>
<feature type="signal peptide" evidence="2">
    <location>
        <begin position="1"/>
        <end position="29"/>
    </location>
</feature>
<evidence type="ECO:0000256" key="2">
    <source>
        <dbReference type="SAM" id="SignalP"/>
    </source>
</evidence>